<organism evidence="1 2">
    <name type="scientific">Sphingobacterium mizutaii</name>
    <dbReference type="NCBI Taxonomy" id="1010"/>
    <lineage>
        <taxon>Bacteria</taxon>
        <taxon>Pseudomonadati</taxon>
        <taxon>Bacteroidota</taxon>
        <taxon>Sphingobacteriia</taxon>
        <taxon>Sphingobacteriales</taxon>
        <taxon>Sphingobacteriaceae</taxon>
        <taxon>Sphingobacterium</taxon>
    </lineage>
</organism>
<dbReference type="Proteomes" id="UP000215355">
    <property type="component" value="Chromosome 1"/>
</dbReference>
<proteinExistence type="predicted"/>
<dbReference type="RefSeq" id="WP_093095310.1">
    <property type="nucleotide sequence ID" value="NZ_FNGK01000001.1"/>
</dbReference>
<evidence type="ECO:0000313" key="2">
    <source>
        <dbReference type="Proteomes" id="UP000215355"/>
    </source>
</evidence>
<name>A0AAJ4XBB4_9SPHI</name>
<accession>A0AAJ4XBB4</accession>
<evidence type="ECO:0000313" key="1">
    <source>
        <dbReference type="EMBL" id="SNV47875.1"/>
    </source>
</evidence>
<sequence length="116" mass="13218">MKIRIKDNSVRIRLTQSEVNSLYQDGNISSKTEFLEKSFVYAVEKAEVSELSVEYVDNKITLKIPVSMLEQLYSTDIVGFEGVTGKVKLLIEKDFVCLDNTLEDQSDNYPNPNMIC</sequence>
<dbReference type="AlphaFoldDB" id="A0AAJ4XBB4"/>
<dbReference type="EMBL" id="LT906468">
    <property type="protein sequence ID" value="SNV47875.1"/>
    <property type="molecule type" value="Genomic_DNA"/>
</dbReference>
<dbReference type="Pfam" id="PF22668">
    <property type="entry name" value="DUF7009"/>
    <property type="match status" value="1"/>
</dbReference>
<dbReference type="KEGG" id="smiz:4412673_01437"/>
<gene>
    <name evidence="1" type="ORF">SAMEA4412673_01437</name>
</gene>
<reference evidence="1 2" key="1">
    <citation type="submission" date="2017-06" db="EMBL/GenBank/DDBJ databases">
        <authorList>
            <consortium name="Pathogen Informatics"/>
        </authorList>
    </citation>
    <scope>NUCLEOTIDE SEQUENCE [LARGE SCALE GENOMIC DNA]</scope>
    <source>
        <strain evidence="1 2">NCTC12149</strain>
    </source>
</reference>
<protein>
    <submittedName>
        <fullName evidence="1">Uncharacterized protein</fullName>
    </submittedName>
</protein>
<dbReference type="InterPro" id="IPR053825">
    <property type="entry name" value="DUF7009"/>
</dbReference>